<dbReference type="AlphaFoldDB" id="A0AAJ2H218"/>
<accession>A0AAJ2H218</accession>
<dbReference type="InterPro" id="IPR001036">
    <property type="entry name" value="Acrflvin-R"/>
</dbReference>
<feature type="non-terminal residue" evidence="1">
    <location>
        <position position="99"/>
    </location>
</feature>
<sequence>LPLAPPAVIELGTANGFNLQLKDASGIGHEKLIEARNMLLGMAAQAPDTVVRVRPNGQEDTPQYRINIDQAQAGALGVSIAEINSVMTTAWGGSYVNDF</sequence>
<organism evidence="1 2">
    <name type="scientific">Rhizobium hidalgonense</name>
    <dbReference type="NCBI Taxonomy" id="1538159"/>
    <lineage>
        <taxon>Bacteria</taxon>
        <taxon>Pseudomonadati</taxon>
        <taxon>Pseudomonadota</taxon>
        <taxon>Alphaproteobacteria</taxon>
        <taxon>Hyphomicrobiales</taxon>
        <taxon>Rhizobiaceae</taxon>
        <taxon>Rhizobium/Agrobacterium group</taxon>
        <taxon>Rhizobium</taxon>
    </lineage>
</organism>
<evidence type="ECO:0000313" key="1">
    <source>
        <dbReference type="EMBL" id="MDR9779061.1"/>
    </source>
</evidence>
<dbReference type="Gene3D" id="3.30.70.1440">
    <property type="entry name" value="Multidrug efflux transporter AcrB pore domain"/>
    <property type="match status" value="1"/>
</dbReference>
<feature type="non-terminal residue" evidence="1">
    <location>
        <position position="1"/>
    </location>
</feature>
<proteinExistence type="predicted"/>
<dbReference type="Proteomes" id="UP001268610">
    <property type="component" value="Unassembled WGS sequence"/>
</dbReference>
<reference evidence="1" key="1">
    <citation type="submission" date="2023-04" db="EMBL/GenBank/DDBJ databases">
        <title>Genomic characterization of faba bean (Vicia faba) microsymbionts in Mexican soils.</title>
        <authorList>
            <person name="Rivera Orduna F.N."/>
            <person name="Guevara-Luna J."/>
            <person name="Yan J."/>
            <person name="Arroyo-Herrera I."/>
            <person name="Li Y."/>
            <person name="Vasquez-Murrieta M.S."/>
            <person name="Wang E.T."/>
        </authorList>
    </citation>
    <scope>NUCLEOTIDE SEQUENCE</scope>
    <source>
        <strain evidence="1">CH26</strain>
    </source>
</reference>
<gene>
    <name evidence="1" type="ORF">RJJ65_41665</name>
</gene>
<dbReference type="EMBL" id="JAVLSF010001533">
    <property type="protein sequence ID" value="MDR9779061.1"/>
    <property type="molecule type" value="Genomic_DNA"/>
</dbReference>
<comment type="caution">
    <text evidence="1">The sequence shown here is derived from an EMBL/GenBank/DDBJ whole genome shotgun (WGS) entry which is preliminary data.</text>
</comment>
<dbReference type="InterPro" id="IPR027463">
    <property type="entry name" value="AcrB_DN_DC_subdom"/>
</dbReference>
<dbReference type="PANTHER" id="PTHR32063">
    <property type="match status" value="1"/>
</dbReference>
<protein>
    <submittedName>
        <fullName evidence="1">Efflux RND transporter permease subunit</fullName>
    </submittedName>
</protein>
<evidence type="ECO:0000313" key="2">
    <source>
        <dbReference type="Proteomes" id="UP001268610"/>
    </source>
</evidence>
<dbReference type="RefSeq" id="WP_310866975.1">
    <property type="nucleotide sequence ID" value="NZ_JAVLSF010001533.1"/>
</dbReference>
<dbReference type="GO" id="GO:0005886">
    <property type="term" value="C:plasma membrane"/>
    <property type="evidence" value="ECO:0007669"/>
    <property type="project" value="TreeGrafter"/>
</dbReference>
<dbReference type="SUPFAM" id="SSF82693">
    <property type="entry name" value="Multidrug efflux transporter AcrB pore domain, PN1, PN2, PC1 and PC2 subdomains"/>
    <property type="match status" value="1"/>
</dbReference>
<name>A0AAJ2H218_9HYPH</name>
<dbReference type="GO" id="GO:0042910">
    <property type="term" value="F:xenobiotic transmembrane transporter activity"/>
    <property type="evidence" value="ECO:0007669"/>
    <property type="project" value="TreeGrafter"/>
</dbReference>
<dbReference type="Pfam" id="PF00873">
    <property type="entry name" value="ACR_tran"/>
    <property type="match status" value="1"/>
</dbReference>
<dbReference type="PANTHER" id="PTHR32063:SF13">
    <property type="entry name" value="MULTIDRUG EFFLUX PUMP SUBUNIT ACRB-RELATED"/>
    <property type="match status" value="1"/>
</dbReference>
<dbReference type="SUPFAM" id="SSF82714">
    <property type="entry name" value="Multidrug efflux transporter AcrB TolC docking domain, DN and DC subdomains"/>
    <property type="match status" value="1"/>
</dbReference>